<evidence type="ECO:0000313" key="3">
    <source>
        <dbReference type="Proteomes" id="UP000002220"/>
    </source>
</evidence>
<dbReference type="InterPro" id="IPR017504">
    <property type="entry name" value="CHP03067_Planctomycetes"/>
</dbReference>
<keyword evidence="3" id="KW-1185">Reference proteome</keyword>
<keyword evidence="1" id="KW-0732">Signal</keyword>
<protein>
    <recommendedName>
        <fullName evidence="4">TIGR03067 domain-containing protein</fullName>
    </recommendedName>
</protein>
<evidence type="ECO:0000256" key="1">
    <source>
        <dbReference type="SAM" id="SignalP"/>
    </source>
</evidence>
<feature type="chain" id="PRO_5003076271" description="TIGR03067 domain-containing protein" evidence="1">
    <location>
        <begin position="25"/>
        <end position="141"/>
    </location>
</feature>
<dbReference type="KEGG" id="plm:Plim_1465"/>
<gene>
    <name evidence="2" type="ordered locus">Plim_1465</name>
</gene>
<proteinExistence type="predicted"/>
<sequence length="141" mass="15566" precursor="true">MRNAAIYCLLLSAHLGMASLQVDAVEKDLRRLQGGWTFEKVLVGGEKVGGETQPEGFVFNGREISPDDDPKDVAIITLDPSQTPKTIDLVYKKKEKSLGIYEIDGDTLKLCFNAPGDPRPKTFASPKGSRVSYLILKRNKK</sequence>
<dbReference type="OrthoDB" id="292826at2"/>
<evidence type="ECO:0000313" key="2">
    <source>
        <dbReference type="EMBL" id="ADG67298.1"/>
    </source>
</evidence>
<dbReference type="EMBL" id="CP001744">
    <property type="protein sequence ID" value="ADG67298.1"/>
    <property type="molecule type" value="Genomic_DNA"/>
</dbReference>
<dbReference type="NCBIfam" id="TIGR03067">
    <property type="entry name" value="Planc_TIGR03067"/>
    <property type="match status" value="1"/>
</dbReference>
<dbReference type="Proteomes" id="UP000002220">
    <property type="component" value="Chromosome"/>
</dbReference>
<reference evidence="2 3" key="1">
    <citation type="journal article" date="2010" name="Stand. Genomic Sci.">
        <title>Complete genome sequence of Planctomyces limnophilus type strain (Mu 290).</title>
        <authorList>
            <person name="Labutti K."/>
            <person name="Sikorski J."/>
            <person name="Schneider S."/>
            <person name="Nolan M."/>
            <person name="Lucas S."/>
            <person name="Glavina Del Rio T."/>
            <person name="Tice H."/>
            <person name="Cheng J.F."/>
            <person name="Goodwin L."/>
            <person name="Pitluck S."/>
            <person name="Liolios K."/>
            <person name="Ivanova N."/>
            <person name="Mavromatis K."/>
            <person name="Mikhailova N."/>
            <person name="Pati A."/>
            <person name="Chen A."/>
            <person name="Palaniappan K."/>
            <person name="Land M."/>
            <person name="Hauser L."/>
            <person name="Chang Y.J."/>
            <person name="Jeffries C.D."/>
            <person name="Tindall B.J."/>
            <person name="Rohde M."/>
            <person name="Goker M."/>
            <person name="Woyke T."/>
            <person name="Bristow J."/>
            <person name="Eisen J.A."/>
            <person name="Markowitz V."/>
            <person name="Hugenholtz P."/>
            <person name="Kyrpides N.C."/>
            <person name="Klenk H.P."/>
            <person name="Lapidus A."/>
        </authorList>
    </citation>
    <scope>NUCLEOTIDE SEQUENCE [LARGE SCALE GENOMIC DNA]</scope>
    <source>
        <strain evidence="3">ATCC 43296 / DSM 3776 / IFAM 1008 / 290</strain>
    </source>
</reference>
<name>D5SW13_PLAL2</name>
<evidence type="ECO:0008006" key="4">
    <source>
        <dbReference type="Google" id="ProtNLM"/>
    </source>
</evidence>
<accession>D5SW13</accession>
<dbReference type="AlphaFoldDB" id="D5SW13"/>
<feature type="signal peptide" evidence="1">
    <location>
        <begin position="1"/>
        <end position="24"/>
    </location>
</feature>
<organism evidence="2 3">
    <name type="scientific">Planctopirus limnophila (strain ATCC 43296 / DSM 3776 / IFAM 1008 / Mu 290)</name>
    <name type="common">Planctomyces limnophilus</name>
    <dbReference type="NCBI Taxonomy" id="521674"/>
    <lineage>
        <taxon>Bacteria</taxon>
        <taxon>Pseudomonadati</taxon>
        <taxon>Planctomycetota</taxon>
        <taxon>Planctomycetia</taxon>
        <taxon>Planctomycetales</taxon>
        <taxon>Planctomycetaceae</taxon>
        <taxon>Planctopirus</taxon>
    </lineage>
</organism>
<dbReference type="RefSeq" id="WP_013109729.1">
    <property type="nucleotide sequence ID" value="NC_014148.1"/>
</dbReference>
<dbReference type="HOGENOM" id="CLU_1823565_0_0_0"/>